<name>A0A0A9FQY6_ARUDO</name>
<evidence type="ECO:0000313" key="2">
    <source>
        <dbReference type="EMBL" id="JAE13629.1"/>
    </source>
</evidence>
<protein>
    <submittedName>
        <fullName evidence="2">CHR17</fullName>
    </submittedName>
</protein>
<organism evidence="2">
    <name type="scientific">Arundo donax</name>
    <name type="common">Giant reed</name>
    <name type="synonym">Donax arundinaceus</name>
    <dbReference type="NCBI Taxonomy" id="35708"/>
    <lineage>
        <taxon>Eukaryota</taxon>
        <taxon>Viridiplantae</taxon>
        <taxon>Streptophyta</taxon>
        <taxon>Embryophyta</taxon>
        <taxon>Tracheophyta</taxon>
        <taxon>Spermatophyta</taxon>
        <taxon>Magnoliopsida</taxon>
        <taxon>Liliopsida</taxon>
        <taxon>Poales</taxon>
        <taxon>Poaceae</taxon>
        <taxon>PACMAD clade</taxon>
        <taxon>Arundinoideae</taxon>
        <taxon>Arundineae</taxon>
        <taxon>Arundo</taxon>
    </lineage>
</organism>
<dbReference type="AlphaFoldDB" id="A0A0A9FQY6"/>
<keyword evidence="1" id="KW-0812">Transmembrane</keyword>
<proteinExistence type="predicted"/>
<reference evidence="2" key="2">
    <citation type="journal article" date="2015" name="Data Brief">
        <title>Shoot transcriptome of the giant reed, Arundo donax.</title>
        <authorList>
            <person name="Barrero R.A."/>
            <person name="Guerrero F.D."/>
            <person name="Moolhuijzen P."/>
            <person name="Goolsby J.A."/>
            <person name="Tidwell J."/>
            <person name="Bellgard S.E."/>
            <person name="Bellgard M.I."/>
        </authorList>
    </citation>
    <scope>NUCLEOTIDE SEQUENCE</scope>
    <source>
        <tissue evidence="2">Shoot tissue taken approximately 20 cm above the soil surface</tissue>
    </source>
</reference>
<accession>A0A0A9FQY6</accession>
<reference evidence="2" key="1">
    <citation type="submission" date="2014-09" db="EMBL/GenBank/DDBJ databases">
        <authorList>
            <person name="Magalhaes I.L.F."/>
            <person name="Oliveira U."/>
            <person name="Santos F.R."/>
            <person name="Vidigal T.H.D.A."/>
            <person name="Brescovit A.D."/>
            <person name="Santos A.J."/>
        </authorList>
    </citation>
    <scope>NUCLEOTIDE SEQUENCE</scope>
    <source>
        <tissue evidence="2">Shoot tissue taken approximately 20 cm above the soil surface</tissue>
    </source>
</reference>
<keyword evidence="1" id="KW-0472">Membrane</keyword>
<evidence type="ECO:0000256" key="1">
    <source>
        <dbReference type="SAM" id="Phobius"/>
    </source>
</evidence>
<dbReference type="EMBL" id="GBRH01184267">
    <property type="protein sequence ID" value="JAE13629.1"/>
    <property type="molecule type" value="Transcribed_RNA"/>
</dbReference>
<keyword evidence="1" id="KW-1133">Transmembrane helix</keyword>
<sequence length="66" mass="7563">MEIQVEKIVMHPLKLSTNQEVRNSFSCFQPGQVALVSIWPLLMLWFSMTVIGIHKLICKLKTVHIG</sequence>
<feature type="transmembrane region" description="Helical" evidence="1">
    <location>
        <begin position="33"/>
        <end position="53"/>
    </location>
</feature>